<evidence type="ECO:0000256" key="4">
    <source>
        <dbReference type="ARBA" id="ARBA00022827"/>
    </source>
</evidence>
<dbReference type="SUPFAM" id="SSF55103">
    <property type="entry name" value="FAD-linked oxidases, C-terminal domain"/>
    <property type="match status" value="1"/>
</dbReference>
<dbReference type="GO" id="GO:0016491">
    <property type="term" value="F:oxidoreductase activity"/>
    <property type="evidence" value="ECO:0007669"/>
    <property type="project" value="UniProtKB-KW"/>
</dbReference>
<dbReference type="InterPro" id="IPR036318">
    <property type="entry name" value="FAD-bd_PCMH-like_sf"/>
</dbReference>
<sequence>MSDLEEELRAIVGTAHLLVDPDLRDAYETDWTRRFTGSARCVVRPADTAEVAAVVRACATAGVPMVVQGGNTGLVGGGVPAGGEVLVSLTRLTALEPVDEIEGQVTVGAGVTLEKLQAHARPAGLDVGVDLAARSSATIGGMVATNAGGIRVLRYGSMRDQLTGLEAVLPDGTVITRLAGLAKDNTGYDLTQLLAGSEGTLAIITRVRLRLVPLLPARAVALVAVDGTDAALTLLAAARGRLSTLAAAEICYPEGMELVRSYGRLPAPFDAEYPAYVLLECAGHTDPTDELLDMLGECAAVEDATVASDVAGRARLWAYRETHTEAINTAGVPTKLDICVPLRELSGLVAVLSETVEAVAPGARTILFGHLGEGNLHVNVLDAGEHAEQVTDVVLRQVAQRRGSISSEHGVGRAKAEWLSLSRSAEEIDVLRRIKSALDPAGVLNPGVLLPTPADDNVRG</sequence>
<evidence type="ECO:0000256" key="5">
    <source>
        <dbReference type="ARBA" id="ARBA00023002"/>
    </source>
</evidence>
<dbReference type="InterPro" id="IPR016164">
    <property type="entry name" value="FAD-linked_Oxase-like_C"/>
</dbReference>
<evidence type="ECO:0000313" key="8">
    <source>
        <dbReference type="Proteomes" id="UP000277671"/>
    </source>
</evidence>
<dbReference type="Pfam" id="PF02913">
    <property type="entry name" value="FAD-oxidase_C"/>
    <property type="match status" value="1"/>
</dbReference>
<comment type="cofactor">
    <cofactor evidence="1">
        <name>FAD</name>
        <dbReference type="ChEBI" id="CHEBI:57692"/>
    </cofactor>
</comment>
<dbReference type="Gene3D" id="3.30.70.2740">
    <property type="match status" value="1"/>
</dbReference>
<dbReference type="InterPro" id="IPR016169">
    <property type="entry name" value="FAD-bd_PCMH_sub2"/>
</dbReference>
<dbReference type="Gene3D" id="3.30.43.10">
    <property type="entry name" value="Uridine Diphospho-n-acetylenolpyruvylglucosamine Reductase, domain 2"/>
    <property type="match status" value="1"/>
</dbReference>
<dbReference type="SUPFAM" id="SSF56176">
    <property type="entry name" value="FAD-binding/transporter-associated domain-like"/>
    <property type="match status" value="1"/>
</dbReference>
<dbReference type="PANTHER" id="PTHR43716">
    <property type="entry name" value="D-2-HYDROXYGLUTARATE DEHYDROGENASE, MITOCHONDRIAL"/>
    <property type="match status" value="1"/>
</dbReference>
<dbReference type="InterPro" id="IPR006094">
    <property type="entry name" value="Oxid_FAD_bind_N"/>
</dbReference>
<proteinExistence type="inferred from homology"/>
<evidence type="ECO:0000259" key="6">
    <source>
        <dbReference type="PROSITE" id="PS51387"/>
    </source>
</evidence>
<dbReference type="Gene3D" id="1.10.45.10">
    <property type="entry name" value="Vanillyl-alcohol Oxidase, Chain A, domain 4"/>
    <property type="match status" value="1"/>
</dbReference>
<dbReference type="InterPro" id="IPR016166">
    <property type="entry name" value="FAD-bd_PCMH"/>
</dbReference>
<dbReference type="Pfam" id="PF01565">
    <property type="entry name" value="FAD_binding_4"/>
    <property type="match status" value="1"/>
</dbReference>
<keyword evidence="5" id="KW-0560">Oxidoreductase</keyword>
<organism evidence="7 8">
    <name type="scientific">Micromonospora pisi</name>
    <dbReference type="NCBI Taxonomy" id="589240"/>
    <lineage>
        <taxon>Bacteria</taxon>
        <taxon>Bacillati</taxon>
        <taxon>Actinomycetota</taxon>
        <taxon>Actinomycetes</taxon>
        <taxon>Micromonosporales</taxon>
        <taxon>Micromonosporaceae</taxon>
        <taxon>Micromonospora</taxon>
    </lineage>
</organism>
<dbReference type="FunFam" id="1.10.45.10:FF:000001">
    <property type="entry name" value="D-lactate dehydrogenase mitochondrial"/>
    <property type="match status" value="1"/>
</dbReference>
<evidence type="ECO:0000256" key="3">
    <source>
        <dbReference type="ARBA" id="ARBA00022630"/>
    </source>
</evidence>
<dbReference type="Gene3D" id="3.30.70.2190">
    <property type="match status" value="1"/>
</dbReference>
<dbReference type="InterPro" id="IPR004113">
    <property type="entry name" value="FAD-bd_oxidored_4_C"/>
</dbReference>
<dbReference type="GO" id="GO:0022904">
    <property type="term" value="P:respiratory electron transport chain"/>
    <property type="evidence" value="ECO:0007669"/>
    <property type="project" value="TreeGrafter"/>
</dbReference>
<dbReference type="RefSeq" id="WP_121160410.1">
    <property type="nucleotide sequence ID" value="NZ_RBKT01000001.1"/>
</dbReference>
<dbReference type="InterPro" id="IPR051264">
    <property type="entry name" value="FAD-oxidored/transferase_4"/>
</dbReference>
<dbReference type="OrthoDB" id="9811557at2"/>
<dbReference type="InterPro" id="IPR016171">
    <property type="entry name" value="Vanillyl_alc_oxidase_C-sub2"/>
</dbReference>
<evidence type="ECO:0000256" key="1">
    <source>
        <dbReference type="ARBA" id="ARBA00001974"/>
    </source>
</evidence>
<dbReference type="Proteomes" id="UP000277671">
    <property type="component" value="Unassembled WGS sequence"/>
</dbReference>
<keyword evidence="8" id="KW-1185">Reference proteome</keyword>
<dbReference type="Gene3D" id="3.30.465.10">
    <property type="match status" value="1"/>
</dbReference>
<name>A0A495JV26_9ACTN</name>
<comment type="caution">
    <text evidence="7">The sequence shown here is derived from an EMBL/GenBank/DDBJ whole genome shotgun (WGS) entry which is preliminary data.</text>
</comment>
<dbReference type="PANTHER" id="PTHR43716:SF1">
    <property type="entry name" value="D-2-HYDROXYGLUTARATE DEHYDROGENASE, MITOCHONDRIAL"/>
    <property type="match status" value="1"/>
</dbReference>
<keyword evidence="3" id="KW-0285">Flavoprotein</keyword>
<keyword evidence="4" id="KW-0274">FAD</keyword>
<dbReference type="AlphaFoldDB" id="A0A495JV26"/>
<gene>
    <name evidence="7" type="ORF">BDK92_6849</name>
</gene>
<dbReference type="InterPro" id="IPR016167">
    <property type="entry name" value="FAD-bd_PCMH_sub1"/>
</dbReference>
<dbReference type="GO" id="GO:0071949">
    <property type="term" value="F:FAD binding"/>
    <property type="evidence" value="ECO:0007669"/>
    <property type="project" value="InterPro"/>
</dbReference>
<evidence type="ECO:0000313" key="7">
    <source>
        <dbReference type="EMBL" id="RKR92408.1"/>
    </source>
</evidence>
<feature type="domain" description="FAD-binding PCMH-type" evidence="6">
    <location>
        <begin position="35"/>
        <end position="214"/>
    </location>
</feature>
<accession>A0A495JV26</accession>
<reference evidence="7 8" key="1">
    <citation type="submission" date="2018-10" db="EMBL/GenBank/DDBJ databases">
        <title>Sequencing the genomes of 1000 actinobacteria strains.</title>
        <authorList>
            <person name="Klenk H.-P."/>
        </authorList>
    </citation>
    <scope>NUCLEOTIDE SEQUENCE [LARGE SCALE GENOMIC DNA]</scope>
    <source>
        <strain evidence="7 8">DSM 45175</strain>
    </source>
</reference>
<comment type="similarity">
    <text evidence="2">Belongs to the FAD-binding oxidoreductase/transferase type 4 family.</text>
</comment>
<protein>
    <submittedName>
        <fullName evidence="7">FAD/FMN-containing dehydrogenase</fullName>
    </submittedName>
</protein>
<dbReference type="EMBL" id="RBKT01000001">
    <property type="protein sequence ID" value="RKR92408.1"/>
    <property type="molecule type" value="Genomic_DNA"/>
</dbReference>
<dbReference type="PROSITE" id="PS51387">
    <property type="entry name" value="FAD_PCMH"/>
    <property type="match status" value="1"/>
</dbReference>
<evidence type="ECO:0000256" key="2">
    <source>
        <dbReference type="ARBA" id="ARBA00008000"/>
    </source>
</evidence>